<dbReference type="PANTHER" id="PTHR24153:SF14">
    <property type="entry name" value="ESPIN"/>
    <property type="match status" value="1"/>
</dbReference>
<keyword evidence="3" id="KW-1009">Hearing</keyword>
<dbReference type="GO" id="GO:0051017">
    <property type="term" value="P:actin filament bundle assembly"/>
    <property type="evidence" value="ECO:0007669"/>
    <property type="project" value="TreeGrafter"/>
</dbReference>
<dbReference type="InterPro" id="IPR003124">
    <property type="entry name" value="WH2_dom"/>
</dbReference>
<dbReference type="InterPro" id="IPR002110">
    <property type="entry name" value="Ankyrin_rpt"/>
</dbReference>
<dbReference type="PROSITE" id="PS50088">
    <property type="entry name" value="ANK_REPEAT"/>
    <property type="match status" value="5"/>
</dbReference>
<dbReference type="InterPro" id="IPR036770">
    <property type="entry name" value="Ankyrin_rpt-contain_sf"/>
</dbReference>
<dbReference type="InterPro" id="IPR052420">
    <property type="entry name" value="Espin/Espin-like"/>
</dbReference>
<gene>
    <name evidence="8" type="primary">Espn</name>
    <name evidence="8" type="ORF">PSIHAE_R03353</name>
</gene>
<dbReference type="Proteomes" id="UP000574528">
    <property type="component" value="Unassembled WGS sequence"/>
</dbReference>
<keyword evidence="4 5" id="KW-0040">ANK repeat</keyword>
<accession>A0A7K9C283</accession>
<feature type="compositionally biased region" description="Basic residues" evidence="6">
    <location>
        <begin position="478"/>
        <end position="490"/>
    </location>
</feature>
<evidence type="ECO:0000256" key="1">
    <source>
        <dbReference type="ARBA" id="ARBA00004645"/>
    </source>
</evidence>
<feature type="repeat" description="ANK" evidence="5">
    <location>
        <begin position="200"/>
        <end position="232"/>
    </location>
</feature>
<evidence type="ECO:0000256" key="5">
    <source>
        <dbReference type="PROSITE-ProRule" id="PRU00023"/>
    </source>
</evidence>
<dbReference type="PRINTS" id="PR01415">
    <property type="entry name" value="ANKYRIN"/>
</dbReference>
<evidence type="ECO:0000256" key="2">
    <source>
        <dbReference type="ARBA" id="ARBA00022737"/>
    </source>
</evidence>
<feature type="region of interest" description="Disordered" evidence="6">
    <location>
        <begin position="591"/>
        <end position="639"/>
    </location>
</feature>
<feature type="region of interest" description="Disordered" evidence="6">
    <location>
        <begin position="267"/>
        <end position="310"/>
    </location>
</feature>
<proteinExistence type="predicted"/>
<dbReference type="SMART" id="SM00246">
    <property type="entry name" value="WH2"/>
    <property type="match status" value="1"/>
</dbReference>
<evidence type="ECO:0000256" key="4">
    <source>
        <dbReference type="ARBA" id="ARBA00023043"/>
    </source>
</evidence>
<dbReference type="FunFam" id="1.25.40.20:FF:000125">
    <property type="entry name" value="Putative espin"/>
    <property type="match status" value="1"/>
</dbReference>
<comment type="subcellular location">
    <subcellularLocation>
        <location evidence="1">Cell projection</location>
        <location evidence="1">Stereocilium</location>
    </subcellularLocation>
</comment>
<dbReference type="Pfam" id="PF00023">
    <property type="entry name" value="Ank"/>
    <property type="match status" value="1"/>
</dbReference>
<dbReference type="SMART" id="SM00248">
    <property type="entry name" value="ANK"/>
    <property type="match status" value="7"/>
</dbReference>
<feature type="compositionally biased region" description="Basic and acidic residues" evidence="6">
    <location>
        <begin position="423"/>
        <end position="435"/>
    </location>
</feature>
<dbReference type="Gene3D" id="1.25.40.20">
    <property type="entry name" value="Ankyrin repeat-containing domain"/>
    <property type="match status" value="3"/>
</dbReference>
<feature type="non-terminal residue" evidence="8">
    <location>
        <position position="782"/>
    </location>
</feature>
<reference evidence="8 9" key="1">
    <citation type="submission" date="2019-09" db="EMBL/GenBank/DDBJ databases">
        <title>Bird 10,000 Genomes (B10K) Project - Family phase.</title>
        <authorList>
            <person name="Zhang G."/>
        </authorList>
    </citation>
    <scope>NUCLEOTIDE SEQUENCE [LARGE SCALE GENOMIC DNA]</scope>
    <source>
        <strain evidence="8">B10K-DU-001-24</strain>
        <tissue evidence="8">Muscle</tissue>
    </source>
</reference>
<keyword evidence="2" id="KW-0677">Repeat</keyword>
<dbReference type="SUPFAM" id="SSF48403">
    <property type="entry name" value="Ankyrin repeat"/>
    <property type="match status" value="1"/>
</dbReference>
<feature type="repeat" description="ANK" evidence="5">
    <location>
        <begin position="6"/>
        <end position="30"/>
    </location>
</feature>
<dbReference type="PROSITE" id="PS50297">
    <property type="entry name" value="ANK_REP_REGION"/>
    <property type="match status" value="5"/>
</dbReference>
<feature type="repeat" description="ANK" evidence="5">
    <location>
        <begin position="168"/>
        <end position="200"/>
    </location>
</feature>
<organism evidence="8 9">
    <name type="scientific">Psilopogon haemacephalus</name>
    <name type="common">coppersmith barbet</name>
    <dbReference type="NCBI Taxonomy" id="2585815"/>
    <lineage>
        <taxon>Eukaryota</taxon>
        <taxon>Metazoa</taxon>
        <taxon>Chordata</taxon>
        <taxon>Craniata</taxon>
        <taxon>Vertebrata</taxon>
        <taxon>Euteleostomi</taxon>
        <taxon>Archelosauria</taxon>
        <taxon>Archosauria</taxon>
        <taxon>Dinosauria</taxon>
        <taxon>Saurischia</taxon>
        <taxon>Theropoda</taxon>
        <taxon>Coelurosauria</taxon>
        <taxon>Aves</taxon>
        <taxon>Neognathae</taxon>
        <taxon>Neoaves</taxon>
        <taxon>Telluraves</taxon>
        <taxon>Coraciimorphae</taxon>
        <taxon>Piciformes</taxon>
        <taxon>Megalaimidae</taxon>
        <taxon>Psilopogon</taxon>
    </lineage>
</organism>
<feature type="domain" description="WH2" evidence="7">
    <location>
        <begin position="576"/>
        <end position="593"/>
    </location>
</feature>
<dbReference type="GO" id="GO:0032420">
    <property type="term" value="C:stereocilium"/>
    <property type="evidence" value="ECO:0007669"/>
    <property type="project" value="UniProtKB-SubCell"/>
</dbReference>
<feature type="compositionally biased region" description="Basic and acidic residues" evidence="6">
    <location>
        <begin position="267"/>
        <end position="278"/>
    </location>
</feature>
<evidence type="ECO:0000313" key="9">
    <source>
        <dbReference type="Proteomes" id="UP000574528"/>
    </source>
</evidence>
<feature type="region of interest" description="Disordered" evidence="6">
    <location>
        <begin position="722"/>
        <end position="755"/>
    </location>
</feature>
<feature type="non-terminal residue" evidence="8">
    <location>
        <position position="1"/>
    </location>
</feature>
<keyword evidence="9" id="KW-1185">Reference proteome</keyword>
<evidence type="ECO:0000259" key="7">
    <source>
        <dbReference type="PROSITE" id="PS51082"/>
    </source>
</evidence>
<feature type="region of interest" description="Disordered" evidence="6">
    <location>
        <begin position="403"/>
        <end position="507"/>
    </location>
</feature>
<evidence type="ECO:0000256" key="3">
    <source>
        <dbReference type="ARBA" id="ARBA00022740"/>
    </source>
</evidence>
<comment type="caution">
    <text evidence="8">The sequence shown here is derived from an EMBL/GenBank/DDBJ whole genome shotgun (WGS) entry which is preliminary data.</text>
</comment>
<dbReference type="Pfam" id="PF12796">
    <property type="entry name" value="Ank_2"/>
    <property type="match status" value="2"/>
</dbReference>
<protein>
    <submittedName>
        <fullName evidence="8">ESPN protein</fullName>
    </submittedName>
</protein>
<feature type="compositionally biased region" description="Polar residues" evidence="6">
    <location>
        <begin position="281"/>
        <end position="291"/>
    </location>
</feature>
<dbReference type="GO" id="GO:0051015">
    <property type="term" value="F:actin filament binding"/>
    <property type="evidence" value="ECO:0007669"/>
    <property type="project" value="TreeGrafter"/>
</dbReference>
<dbReference type="GO" id="GO:0007605">
    <property type="term" value="P:sensory perception of sound"/>
    <property type="evidence" value="ECO:0007669"/>
    <property type="project" value="UniProtKB-KW"/>
</dbReference>
<dbReference type="PROSITE" id="PS51082">
    <property type="entry name" value="WH2"/>
    <property type="match status" value="1"/>
</dbReference>
<dbReference type="OrthoDB" id="10261302at2759"/>
<feature type="compositionally biased region" description="Polar residues" evidence="6">
    <location>
        <begin position="592"/>
        <end position="606"/>
    </location>
</feature>
<sequence>QDTDNSGATILHLAARFGHHEVIDWLLRFGGSDPTAATNTGALPVHYAAAKGDFPSLRLLLGHCPSTLSAQTKTGATPLYLACQEGHLEIIQYLVQDCGADPHARAHDGMTPLHAAAQMGHNTVIVWLVSTGWARSGGTVWGAQCQPSAHLLMQMSFTTVSLSERDAEGATAMHFAASRGHAKVLSWLLLHGGEITADSWGGTPLHDAAENGELECCQILVVNGADLSVRDQDGYTAADLADYNGHSHCAQYLRTVENMSVEHRVLSRDPSADGECRQPDSGMSSPNTTASAALPESPVQRGFGTGPQPPRDKLPVIRGAAARHSCSQGVIPGEARPRFWAQPMGSWCQALTAQSATPACGPVPSGPLRHVSALLQPWHLPRSPPLAQALLHHDSAPWPPLVAAGQCGTEVHPPPLQLASRESSPEGLRRADSTRRSRNFGKQPSTGDYYKQLGQGAAEQAGPRRMAHSEEVSAQPRTRSRHVARRHGDRRRLPLLSSRPRSHGPRGLGVRVPVPWIRRIPRVVAGAPKFGNSQTDTPMLLGQQRVGGSCPWQGLYYPPCLLSGTKSFNMMSPTGDNSELLAEIKAGKSLKPTPQSKGFTTVFSGSGQAGANAESPVSSPSPTRTPTPPATPEAAGPPRCLAGGLPEPVLNGSSPVPAAGAGSAVEVEALVPSHDEQGRPIPEWKRQVMVRKLQLRMQEEEEQRRKEKEEEERLASMPAWRRDILRKKLEEESRKEQEKLKREEEEKEKEQSEKLRTLGYDETKLAPWQRQIILKKGDIAKH</sequence>
<dbReference type="AlphaFoldDB" id="A0A7K9C283"/>
<dbReference type="PANTHER" id="PTHR24153">
    <property type="entry name" value="ESPIN"/>
    <property type="match status" value="1"/>
</dbReference>
<feature type="repeat" description="ANK" evidence="5">
    <location>
        <begin position="108"/>
        <end position="132"/>
    </location>
</feature>
<dbReference type="Pfam" id="PF02205">
    <property type="entry name" value="WH2"/>
    <property type="match status" value="1"/>
</dbReference>
<name>A0A7K9C283_9PICI</name>
<dbReference type="GO" id="GO:0005737">
    <property type="term" value="C:cytoplasm"/>
    <property type="evidence" value="ECO:0007669"/>
    <property type="project" value="TreeGrafter"/>
</dbReference>
<evidence type="ECO:0000313" key="8">
    <source>
        <dbReference type="EMBL" id="NXG46751.1"/>
    </source>
</evidence>
<evidence type="ECO:0000256" key="6">
    <source>
        <dbReference type="SAM" id="MobiDB-lite"/>
    </source>
</evidence>
<dbReference type="EMBL" id="VWZI01011145">
    <property type="protein sequence ID" value="NXG46751.1"/>
    <property type="molecule type" value="Genomic_DNA"/>
</dbReference>
<feature type="repeat" description="ANK" evidence="5">
    <location>
        <begin position="74"/>
        <end position="96"/>
    </location>
</feature>